<gene>
    <name evidence="2" type="ORF">DPX16_0654</name>
</gene>
<organism evidence="2 3">
    <name type="scientific">Anabarilius grahami</name>
    <name type="common">Kanglang fish</name>
    <name type="synonym">Barilius grahami</name>
    <dbReference type="NCBI Taxonomy" id="495550"/>
    <lineage>
        <taxon>Eukaryota</taxon>
        <taxon>Metazoa</taxon>
        <taxon>Chordata</taxon>
        <taxon>Craniata</taxon>
        <taxon>Vertebrata</taxon>
        <taxon>Euteleostomi</taxon>
        <taxon>Actinopterygii</taxon>
        <taxon>Neopterygii</taxon>
        <taxon>Teleostei</taxon>
        <taxon>Ostariophysi</taxon>
        <taxon>Cypriniformes</taxon>
        <taxon>Xenocyprididae</taxon>
        <taxon>Xenocypridinae</taxon>
        <taxon>Xenocypridinae incertae sedis</taxon>
        <taxon>Anabarilius</taxon>
    </lineage>
</organism>
<keyword evidence="1" id="KW-1133">Transmembrane helix</keyword>
<name>A0A3N0YFA2_ANAGA</name>
<evidence type="ECO:0000313" key="2">
    <source>
        <dbReference type="EMBL" id="ROL44946.1"/>
    </source>
</evidence>
<feature type="transmembrane region" description="Helical" evidence="1">
    <location>
        <begin position="45"/>
        <end position="66"/>
    </location>
</feature>
<comment type="caution">
    <text evidence="2">The sequence shown here is derived from an EMBL/GenBank/DDBJ whole genome shotgun (WGS) entry which is preliminary data.</text>
</comment>
<dbReference type="Proteomes" id="UP000281406">
    <property type="component" value="Unassembled WGS sequence"/>
</dbReference>
<evidence type="ECO:0000313" key="3">
    <source>
        <dbReference type="Proteomes" id="UP000281406"/>
    </source>
</evidence>
<proteinExistence type="predicted"/>
<keyword evidence="3" id="KW-1185">Reference proteome</keyword>
<keyword evidence="1" id="KW-0472">Membrane</keyword>
<keyword evidence="1" id="KW-0812">Transmembrane</keyword>
<protein>
    <recommendedName>
        <fullName evidence="4">Apolipoprotein L3</fullName>
    </recommendedName>
</protein>
<reference evidence="2 3" key="1">
    <citation type="submission" date="2018-10" db="EMBL/GenBank/DDBJ databases">
        <title>Genome assembly for a Yunnan-Guizhou Plateau 3E fish, Anabarilius grahami (Regan), and its evolutionary and genetic applications.</title>
        <authorList>
            <person name="Jiang W."/>
        </authorList>
    </citation>
    <scope>NUCLEOTIDE SEQUENCE [LARGE SCALE GENOMIC DNA]</scope>
    <source>
        <strain evidence="2">AG-KIZ</strain>
        <tissue evidence="2">Muscle</tissue>
    </source>
</reference>
<sequence>MERVCLLISTFEEDSRRASEAVTNAGNVEVAGGFMMGLGLVLAPVHLGISALITGSAVVVLSGAAISDKLWNKKIRSQQEKFIQDTEAELLTFRYIITPLTDKMRDISQGVYEILRDLNNPQHDVRYLSKYFSSASELVRFIQIYDISVLAAQIQSQTSCLIGAQLIRLLPVRMAFVQMWIEMIQLQNVMDEMTKTIDRIAKQPG</sequence>
<dbReference type="OrthoDB" id="8906392at2759"/>
<evidence type="ECO:0008006" key="4">
    <source>
        <dbReference type="Google" id="ProtNLM"/>
    </source>
</evidence>
<dbReference type="AlphaFoldDB" id="A0A3N0YFA2"/>
<evidence type="ECO:0000256" key="1">
    <source>
        <dbReference type="SAM" id="Phobius"/>
    </source>
</evidence>
<dbReference type="EMBL" id="RJVU01042818">
    <property type="protein sequence ID" value="ROL44946.1"/>
    <property type="molecule type" value="Genomic_DNA"/>
</dbReference>
<accession>A0A3N0YFA2</accession>